<dbReference type="Gene3D" id="3.30.860.10">
    <property type="entry name" value="30s Ribosomal Protein S19, Chain A"/>
    <property type="match status" value="1"/>
</dbReference>
<dbReference type="GO" id="GO:0005840">
    <property type="term" value="C:ribosome"/>
    <property type="evidence" value="ECO:0007669"/>
    <property type="project" value="UniProtKB-KW"/>
</dbReference>
<protein>
    <submittedName>
        <fullName evidence="4">Ribosomal protein S19</fullName>
    </submittedName>
</protein>
<dbReference type="AlphaFoldDB" id="A0A0B5H2V1"/>
<organism evidence="4">
    <name type="scientific">Gefionella okellyi</name>
    <dbReference type="NCBI Taxonomy" id="2853422"/>
    <lineage>
        <taxon>Eukaryota</taxon>
        <taxon>Malawimonadida</taxon>
        <taxon>Malawimonadidae</taxon>
        <taxon>Gefionella</taxon>
    </lineage>
</organism>
<dbReference type="EMBL" id="KP165391">
    <property type="protein sequence ID" value="AJF36673.1"/>
    <property type="molecule type" value="Genomic_DNA"/>
</dbReference>
<evidence type="ECO:0000256" key="3">
    <source>
        <dbReference type="ARBA" id="ARBA00023274"/>
    </source>
</evidence>
<proteinExistence type="inferred from homology"/>
<dbReference type="GO" id="GO:0003735">
    <property type="term" value="F:structural constituent of ribosome"/>
    <property type="evidence" value="ECO:0007669"/>
    <property type="project" value="InterPro"/>
</dbReference>
<keyword evidence="3" id="KW-0687">Ribonucleoprotein</keyword>
<dbReference type="InterPro" id="IPR002222">
    <property type="entry name" value="Ribosomal_uS19"/>
</dbReference>
<dbReference type="InterPro" id="IPR023575">
    <property type="entry name" value="Ribosomal_uS19_SF"/>
</dbReference>
<dbReference type="SUPFAM" id="SSF54570">
    <property type="entry name" value="Ribosomal protein S19"/>
    <property type="match status" value="1"/>
</dbReference>
<name>A0A0B5H2V1_9EUKA</name>
<sequence length="75" mass="9330">MINTQYSLIKQLYYNKPYYKFKTNNLFILPLFKHKQIQVYNGLKYIKLNLKLNMSGFNLRHFIYYKKSPIFKKKR</sequence>
<dbReference type="GO" id="GO:1990904">
    <property type="term" value="C:ribonucleoprotein complex"/>
    <property type="evidence" value="ECO:0007669"/>
    <property type="project" value="UniProtKB-KW"/>
</dbReference>
<geneLocation type="mitochondrion" evidence="4"/>
<evidence type="ECO:0000256" key="2">
    <source>
        <dbReference type="ARBA" id="ARBA00022980"/>
    </source>
</evidence>
<gene>
    <name evidence="4" type="primary">rps19</name>
</gene>
<comment type="similarity">
    <text evidence="1">Belongs to the universal ribosomal protein uS19 family.</text>
</comment>
<dbReference type="Pfam" id="PF00203">
    <property type="entry name" value="Ribosomal_S19"/>
    <property type="match status" value="1"/>
</dbReference>
<evidence type="ECO:0000256" key="1">
    <source>
        <dbReference type="ARBA" id="ARBA00007345"/>
    </source>
</evidence>
<dbReference type="GO" id="GO:0006412">
    <property type="term" value="P:translation"/>
    <property type="evidence" value="ECO:0007669"/>
    <property type="project" value="InterPro"/>
</dbReference>
<keyword evidence="4" id="KW-0496">Mitochondrion</keyword>
<evidence type="ECO:0000313" key="4">
    <source>
        <dbReference type="EMBL" id="AJF36673.1"/>
    </source>
</evidence>
<accession>A0A0B5H2V1</accession>
<keyword evidence="2 4" id="KW-0689">Ribosomal protein</keyword>
<reference evidence="4" key="1">
    <citation type="submission" date="2014-11" db="EMBL/GenBank/DDBJ databases">
        <authorList>
            <person name="Lang B.F."/>
        </authorList>
    </citation>
    <scope>NUCLEOTIDE SEQUENCE</scope>
    <source>
        <strain evidence="4">249</strain>
    </source>
</reference>